<evidence type="ECO:0000313" key="4">
    <source>
        <dbReference type="EMBL" id="GMH98752.1"/>
    </source>
</evidence>
<dbReference type="SMART" id="SM00208">
    <property type="entry name" value="TNFR"/>
    <property type="match status" value="5"/>
</dbReference>
<dbReference type="PROSITE" id="PS50020">
    <property type="entry name" value="WW_DOMAIN_2"/>
    <property type="match status" value="1"/>
</dbReference>
<dbReference type="EMBL" id="BRXX01000224">
    <property type="protein sequence ID" value="GMH98752.1"/>
    <property type="molecule type" value="Genomic_DNA"/>
</dbReference>
<evidence type="ECO:0000313" key="5">
    <source>
        <dbReference type="Proteomes" id="UP001165160"/>
    </source>
</evidence>
<dbReference type="InterPro" id="IPR006212">
    <property type="entry name" value="Furin_repeat"/>
</dbReference>
<organism evidence="4 5">
    <name type="scientific">Triparma verrucosa</name>
    <dbReference type="NCBI Taxonomy" id="1606542"/>
    <lineage>
        <taxon>Eukaryota</taxon>
        <taxon>Sar</taxon>
        <taxon>Stramenopiles</taxon>
        <taxon>Ochrophyta</taxon>
        <taxon>Bolidophyceae</taxon>
        <taxon>Parmales</taxon>
        <taxon>Triparmaceae</taxon>
        <taxon>Triparma</taxon>
    </lineage>
</organism>
<feature type="transmembrane region" description="Helical" evidence="2">
    <location>
        <begin position="924"/>
        <end position="947"/>
    </location>
</feature>
<dbReference type="InterPro" id="IPR001368">
    <property type="entry name" value="TNFR/NGFR_Cys_rich_reg"/>
</dbReference>
<comment type="caution">
    <text evidence="4">The sequence shown here is derived from an EMBL/GenBank/DDBJ whole genome shotgun (WGS) entry which is preliminary data.</text>
</comment>
<dbReference type="SUPFAM" id="SSF57184">
    <property type="entry name" value="Growth factor receptor domain"/>
    <property type="match status" value="4"/>
</dbReference>
<evidence type="ECO:0000256" key="2">
    <source>
        <dbReference type="SAM" id="Phobius"/>
    </source>
</evidence>
<proteinExistence type="predicted"/>
<evidence type="ECO:0000259" key="3">
    <source>
        <dbReference type="PROSITE" id="PS50020"/>
    </source>
</evidence>
<keyword evidence="2" id="KW-1133">Transmembrane helix</keyword>
<dbReference type="SMART" id="SM00261">
    <property type="entry name" value="FU"/>
    <property type="match status" value="5"/>
</dbReference>
<feature type="region of interest" description="Disordered" evidence="1">
    <location>
        <begin position="1247"/>
        <end position="1311"/>
    </location>
</feature>
<sequence length="1428" mass="149279">MCKFCSAGQVPSSDRKSCVNCIAGEFSSIGDTTCSQCLAGLYSSSGSGVCSYCDPGTYSTAASATCTPCPGGQVSSNGAASCGDCVAGKYDDGNNVCQPCPAGSFSSAGSTACDSSCPAGTYGKMGETTCSNCEAGKFAALGAASCELCLAGTYSGSRAGECSICAAGKVSSAGATECNPCEGGFYSHQQSSSCSMCTSGKYSEDEAGVCSVCVAGRYSGTGASSCAICAAGKYSQLVSETEGASSCTDCDSGKFSSEESESCAGSCLPGTYGGPGSSVCVDCGAGTYSEAGADSCINCPGGKYSGAKAGLCVNCIAGKFSGNAAALCETCVAGQGYSLGGKTECTVCSEGTYSSSEGAVGCTAASTCGAGMRIKTESTSISDKVCEDCAVGKASAGGLNTCGECTGEGEYSDETGLSACKTASAGSKPNADHTGVALCPAGRFSVGGATLCAECAVGKYSSSDGAVGCTAASTCGAGRYIKIPSTSTTDTECEDCAVGRASAGGLNTCGECTGEGEYSDETGLSACKTASAGRKYYDDPSNECKLCPAGTYTATGGVGLDECKACDDGFYSSGPGASNCLTCEPGKYTNTEQTECLLCPAGKISGVASSECAVCEIGKFAENEGSVECKFCNDEDVLKGSTTAGNSTASKSGCICDKGEYENHETATCEKVMEGVREDKAGMNVTTLDVKPGFWRTSPASSDVMHCLGEHHCAGGNDPENSCEYGYEGPLCAVCSDGFASVGSGADMHCNVCEGSAFLTIAVGCSIIALAILGIVFWCCRSSKKGEKVEEKGLTAADSLEDPATRLRSASEAARAKVEAVTGFIENAQPYFKILLAYFQVAGGLSFAFRLRFPPMFTDFMNLAKGVLSLDVLSLMPIGCITSNSNFHYNMLAYTFIPFSIGVVMVVLYSLLRLKNSDSSKKLANKLFSAFLALSFIILPSVSIKIFSNFACHEFDGGYGSYLKVDYSIDCDGTEHKVFNMYALVCVVVYPIGIPLMYFLLLRRERKLLDPGQRHFTFQLGSEEKGLEKALQERAKIEEKHPEVLRLAFLYRNYEPMSYNFEVFETLRKLILTGGLIFLKPGTGAQIVMAMLMCLAAMRVYAAKKPFVEHDIDTLSEAAQWQLFFVMFSALAIRVNLDGESLQDQEMFDWMMLIMQFLAPAIMVVAKIYNASRRGVGGMLEEGLRAASEKYGLGGVNNVIALGDSAKGMRDELGGGGGGEDEDEENGLQLTNIFNSMARGAVLGGGPAMPRTSKFDVGNPLTNPPPKNSNQLVKASGLLKVDSKGNVGPSNANRPKTLGRPKSSFDTFKNPNLMGVGKGGFKKNKKAITKEAPKRKSMFAIPKNKLEEAPTGPPEIPSPIIDDEAYNYDDDDDDGPSPMAEMSLPPPKAVCQWTEQWSEEYQTVYYLNLDGVTSTWDMPDDFWRDEKR</sequence>
<keyword evidence="5" id="KW-1185">Reference proteome</keyword>
<gene>
    <name evidence="4" type="ORF">TrVE_jg2077</name>
</gene>
<dbReference type="PANTHER" id="PTHR46967:SF2">
    <property type="entry name" value="SUSHI, VON WILLEBRAND FACTOR TYPE A, EGF AND PENTRAXIN DOMAIN-CONTAINING PROTEIN 1-LIKE"/>
    <property type="match status" value="1"/>
</dbReference>
<feature type="compositionally biased region" description="Acidic residues" evidence="1">
    <location>
        <begin position="1361"/>
        <end position="1375"/>
    </location>
</feature>
<keyword evidence="2" id="KW-0812">Transmembrane</keyword>
<accession>A0A9W7C3W5</accession>
<feature type="transmembrane region" description="Helical" evidence="2">
    <location>
        <begin position="891"/>
        <end position="912"/>
    </location>
</feature>
<dbReference type="PANTHER" id="PTHR46967">
    <property type="entry name" value="INSULIN-LIKE GROWTH FACTOR BINDING PROTEIN,N-TERMINAL"/>
    <property type="match status" value="1"/>
</dbReference>
<dbReference type="Proteomes" id="UP001165160">
    <property type="component" value="Unassembled WGS sequence"/>
</dbReference>
<protein>
    <recommendedName>
        <fullName evidence="3">WW domain-containing protein</fullName>
    </recommendedName>
</protein>
<dbReference type="InterPro" id="IPR001202">
    <property type="entry name" value="WW_dom"/>
</dbReference>
<feature type="region of interest" description="Disordered" evidence="1">
    <location>
        <begin position="1346"/>
        <end position="1386"/>
    </location>
</feature>
<feature type="transmembrane region" description="Helical" evidence="2">
    <location>
        <begin position="982"/>
        <end position="1001"/>
    </location>
</feature>
<feature type="transmembrane region" description="Helical" evidence="2">
    <location>
        <begin position="1118"/>
        <end position="1137"/>
    </location>
</feature>
<dbReference type="PROSITE" id="PS01159">
    <property type="entry name" value="WW_DOMAIN_1"/>
    <property type="match status" value="1"/>
</dbReference>
<dbReference type="SMART" id="SM01411">
    <property type="entry name" value="Ephrin_rec_like"/>
    <property type="match status" value="11"/>
</dbReference>
<dbReference type="CDD" id="cd00201">
    <property type="entry name" value="WW"/>
    <property type="match status" value="1"/>
</dbReference>
<reference evidence="5" key="1">
    <citation type="journal article" date="2023" name="Commun. Biol.">
        <title>Genome analysis of Parmales, the sister group of diatoms, reveals the evolutionary specialization of diatoms from phago-mixotrophs to photoautotrophs.</title>
        <authorList>
            <person name="Ban H."/>
            <person name="Sato S."/>
            <person name="Yoshikawa S."/>
            <person name="Yamada K."/>
            <person name="Nakamura Y."/>
            <person name="Ichinomiya M."/>
            <person name="Sato N."/>
            <person name="Blanc-Mathieu R."/>
            <person name="Endo H."/>
            <person name="Kuwata A."/>
            <person name="Ogata H."/>
        </authorList>
    </citation>
    <scope>NUCLEOTIDE SEQUENCE [LARGE SCALE GENOMIC DNA]</scope>
    <source>
        <strain evidence="5">NIES 3699</strain>
    </source>
</reference>
<feature type="transmembrane region" description="Helical" evidence="2">
    <location>
        <begin position="1149"/>
        <end position="1169"/>
    </location>
</feature>
<feature type="transmembrane region" description="Helical" evidence="2">
    <location>
        <begin position="1077"/>
        <end position="1098"/>
    </location>
</feature>
<name>A0A9W7C3W5_9STRA</name>
<dbReference type="Gene3D" id="2.10.50.10">
    <property type="entry name" value="Tumor Necrosis Factor Receptor, subunit A, domain 2"/>
    <property type="match status" value="5"/>
</dbReference>
<feature type="transmembrane region" description="Helical" evidence="2">
    <location>
        <begin position="834"/>
        <end position="853"/>
    </location>
</feature>
<keyword evidence="2" id="KW-0472">Membrane</keyword>
<evidence type="ECO:0000256" key="1">
    <source>
        <dbReference type="SAM" id="MobiDB-lite"/>
    </source>
</evidence>
<dbReference type="InterPro" id="IPR009030">
    <property type="entry name" value="Growth_fac_rcpt_cys_sf"/>
</dbReference>
<feature type="domain" description="WW" evidence="3">
    <location>
        <begin position="1393"/>
        <end position="1421"/>
    </location>
</feature>
<feature type="transmembrane region" description="Helical" evidence="2">
    <location>
        <begin position="757"/>
        <end position="780"/>
    </location>
</feature>